<dbReference type="Gene3D" id="3.40.50.80">
    <property type="entry name" value="Nucleotide-binding domain of ferredoxin-NADP reductase (FNR) module"/>
    <property type="match status" value="1"/>
</dbReference>
<evidence type="ECO:0000313" key="3">
    <source>
        <dbReference type="EMBL" id="RAO77607.1"/>
    </source>
</evidence>
<accession>A0A328P5R7</accession>
<dbReference type="Pfam" id="PF08021">
    <property type="entry name" value="FAD_binding_9"/>
    <property type="match status" value="1"/>
</dbReference>
<dbReference type="OrthoDB" id="9814826at2"/>
<comment type="caution">
    <text evidence="3">The sequence shown here is derived from an EMBL/GenBank/DDBJ whole genome shotgun (WGS) entry which is preliminary data.</text>
</comment>
<dbReference type="PROSITE" id="PS51384">
    <property type="entry name" value="FAD_FR"/>
    <property type="match status" value="1"/>
</dbReference>
<comment type="similarity">
    <text evidence="1">Belongs to the SIP oxidoreductase family.</text>
</comment>
<dbReference type="InterPro" id="IPR017938">
    <property type="entry name" value="Riboflavin_synthase-like_b-brl"/>
</dbReference>
<dbReference type="RefSeq" id="WP_111981728.1">
    <property type="nucleotide sequence ID" value="NZ_NFZS01000001.1"/>
</dbReference>
<dbReference type="Pfam" id="PF04954">
    <property type="entry name" value="SIP"/>
    <property type="match status" value="1"/>
</dbReference>
<organism evidence="3 4">
    <name type="scientific">Dyella jiangningensis</name>
    <dbReference type="NCBI Taxonomy" id="1379159"/>
    <lineage>
        <taxon>Bacteria</taxon>
        <taxon>Pseudomonadati</taxon>
        <taxon>Pseudomonadota</taxon>
        <taxon>Gammaproteobacteria</taxon>
        <taxon>Lysobacterales</taxon>
        <taxon>Rhodanobacteraceae</taxon>
        <taxon>Dyella</taxon>
    </lineage>
</organism>
<dbReference type="Proteomes" id="UP000248926">
    <property type="component" value="Unassembled WGS sequence"/>
</dbReference>
<dbReference type="Gene3D" id="2.40.30.10">
    <property type="entry name" value="Translation factors"/>
    <property type="match status" value="1"/>
</dbReference>
<dbReference type="InterPro" id="IPR039261">
    <property type="entry name" value="FNR_nucleotide-bd"/>
</dbReference>
<dbReference type="EMBL" id="NFZS01000001">
    <property type="protein sequence ID" value="RAO77607.1"/>
    <property type="molecule type" value="Genomic_DNA"/>
</dbReference>
<evidence type="ECO:0000313" key="4">
    <source>
        <dbReference type="Proteomes" id="UP000248926"/>
    </source>
</evidence>
<protein>
    <submittedName>
        <fullName evidence="3">NADPH-dependent ferric siderophore reductase</fullName>
    </submittedName>
</protein>
<sequence>MTRHAHQMQRHTVVLREIEVLRTQRITPHMQRVVFGGEALRGFHSASPDDHTKLFFPNRAGQLVLPTPGQGRLEFPEGVEPSPMRDYTPRRYDAEVNELTVDFVLHGDGPAARWAEQAEPGQRIGAGGPRGSFVVADDFDHYVMIGDETALPAVSRWLEELPYGAHAIVLMEIPGSADRQTLESRAQVDFAWFERDNLDAATSQLLEHALQRLPTPSGDTFWWIAAESSRARRMRQYLSDERNIPKEWLRATGYWKAEGSEDEA</sequence>
<dbReference type="GO" id="GO:0016491">
    <property type="term" value="F:oxidoreductase activity"/>
    <property type="evidence" value="ECO:0007669"/>
    <property type="project" value="InterPro"/>
</dbReference>
<dbReference type="InterPro" id="IPR039374">
    <property type="entry name" value="SIP_fam"/>
</dbReference>
<dbReference type="PANTHER" id="PTHR30157">
    <property type="entry name" value="FERRIC REDUCTASE, NADPH-DEPENDENT"/>
    <property type="match status" value="1"/>
</dbReference>
<proteinExistence type="inferred from homology"/>
<evidence type="ECO:0000256" key="1">
    <source>
        <dbReference type="ARBA" id="ARBA00035644"/>
    </source>
</evidence>
<dbReference type="AlphaFoldDB" id="A0A328P5R7"/>
<dbReference type="InterPro" id="IPR007037">
    <property type="entry name" value="SIP_rossman_dom"/>
</dbReference>
<dbReference type="InterPro" id="IPR017927">
    <property type="entry name" value="FAD-bd_FR_type"/>
</dbReference>
<gene>
    <name evidence="3" type="ORF">CA260_06995</name>
</gene>
<dbReference type="CDD" id="cd06193">
    <property type="entry name" value="siderophore_interacting"/>
    <property type="match status" value="1"/>
</dbReference>
<feature type="domain" description="FAD-binding FR-type" evidence="2">
    <location>
        <begin position="13"/>
        <end position="136"/>
    </location>
</feature>
<evidence type="ECO:0000259" key="2">
    <source>
        <dbReference type="PROSITE" id="PS51384"/>
    </source>
</evidence>
<dbReference type="InterPro" id="IPR013113">
    <property type="entry name" value="SIP_FAD-bd"/>
</dbReference>
<name>A0A328P5R7_9GAMM</name>
<dbReference type="SUPFAM" id="SSF63380">
    <property type="entry name" value="Riboflavin synthase domain-like"/>
    <property type="match status" value="1"/>
</dbReference>
<keyword evidence="4" id="KW-1185">Reference proteome</keyword>
<dbReference type="PANTHER" id="PTHR30157:SF0">
    <property type="entry name" value="NADPH-DEPENDENT FERRIC-CHELATE REDUCTASE"/>
    <property type="match status" value="1"/>
</dbReference>
<reference evidence="3 4" key="1">
    <citation type="journal article" date="2018" name="Genet. Mol. Biol.">
        <title>The genome sequence of Dyella jiangningensis FCAV SCS01 from a lignocellulose-decomposing microbial consortium metagenome reveals potential for biotechnological applications.</title>
        <authorList>
            <person name="Desiderato J.G."/>
            <person name="Alvarenga D.O."/>
            <person name="Constancio M.T.L."/>
            <person name="Alves L.M.C."/>
            <person name="Varani A.M."/>
        </authorList>
    </citation>
    <scope>NUCLEOTIDE SEQUENCE [LARGE SCALE GENOMIC DNA]</scope>
    <source>
        <strain evidence="3 4">FCAV SCS01</strain>
    </source>
</reference>